<keyword evidence="2" id="KW-0472">Membrane</keyword>
<feature type="compositionally biased region" description="Polar residues" evidence="1">
    <location>
        <begin position="68"/>
        <end position="79"/>
    </location>
</feature>
<feature type="non-terminal residue" evidence="3">
    <location>
        <position position="1"/>
    </location>
</feature>
<feature type="transmembrane region" description="Helical" evidence="2">
    <location>
        <begin position="38"/>
        <end position="58"/>
    </location>
</feature>
<feature type="region of interest" description="Disordered" evidence="1">
    <location>
        <begin position="68"/>
        <end position="87"/>
    </location>
</feature>
<sequence length="87" mass="10363">DYLIFRPFKVFLPFCQYYTSWRVVLIYLYTYLTQGRFTNMSAVFLSASVIIFLIGLVSEQITTLMYQRHSQPHQTNSTHPYRKPLSD</sequence>
<keyword evidence="2" id="KW-0812">Transmembrane</keyword>
<reference evidence="3" key="1">
    <citation type="journal article" date="2013" name="Environ. Microbiol.">
        <title>Seasonally variable intestinal metagenomes of the red palm weevil (Rhynchophorus ferrugineus).</title>
        <authorList>
            <person name="Jia S."/>
            <person name="Zhang X."/>
            <person name="Zhang G."/>
            <person name="Yin A."/>
            <person name="Zhang S."/>
            <person name="Li F."/>
            <person name="Wang L."/>
            <person name="Zhao D."/>
            <person name="Yun Q."/>
            <person name="Tala"/>
            <person name="Wang J."/>
            <person name="Sun G."/>
            <person name="Baabdullah M."/>
            <person name="Yu X."/>
            <person name="Hu S."/>
            <person name="Al-Mssallem I.S."/>
            <person name="Yu J."/>
        </authorList>
    </citation>
    <scope>NUCLEOTIDE SEQUENCE</scope>
</reference>
<name>A0A060C3Q8_9GAMM</name>
<dbReference type="AlphaFoldDB" id="A0A060C3Q8"/>
<keyword evidence="2" id="KW-1133">Transmembrane helix</keyword>
<dbReference type="EMBL" id="KF120397">
    <property type="protein sequence ID" value="AIA87670.1"/>
    <property type="molecule type" value="Genomic_DNA"/>
</dbReference>
<feature type="transmembrane region" description="Helical" evidence="2">
    <location>
        <begin position="12"/>
        <end position="32"/>
    </location>
</feature>
<protein>
    <submittedName>
        <fullName evidence="3">CAZy families GT2 protein</fullName>
    </submittedName>
</protein>
<evidence type="ECO:0000313" key="3">
    <source>
        <dbReference type="EMBL" id="AIA87670.1"/>
    </source>
</evidence>
<organism evidence="3">
    <name type="scientific">uncultured Thioalkalivibrio sp</name>
    <dbReference type="NCBI Taxonomy" id="291831"/>
    <lineage>
        <taxon>Bacteria</taxon>
        <taxon>Pseudomonadati</taxon>
        <taxon>Pseudomonadota</taxon>
        <taxon>Gammaproteobacteria</taxon>
        <taxon>Chromatiales</taxon>
        <taxon>Ectothiorhodospiraceae</taxon>
        <taxon>Thioalkalivibrio</taxon>
        <taxon>environmental samples</taxon>
    </lineage>
</organism>
<evidence type="ECO:0000256" key="2">
    <source>
        <dbReference type="SAM" id="Phobius"/>
    </source>
</evidence>
<accession>A0A060C3Q8</accession>
<evidence type="ECO:0000256" key="1">
    <source>
        <dbReference type="SAM" id="MobiDB-lite"/>
    </source>
</evidence>
<proteinExistence type="predicted"/>